<evidence type="ECO:0000256" key="4">
    <source>
        <dbReference type="ARBA" id="ARBA00022598"/>
    </source>
</evidence>
<evidence type="ECO:0000256" key="1">
    <source>
        <dbReference type="ARBA" id="ARBA00005156"/>
    </source>
</evidence>
<protein>
    <recommendedName>
        <fullName evidence="3">Diphthine--ammonia ligase</fullName>
        <ecNumber evidence="2">6.3.1.14</ecNumber>
    </recommendedName>
    <alternativeName>
        <fullName evidence="7">Diphthamide synthase</fullName>
    </alternativeName>
    <alternativeName>
        <fullName evidence="8">Diphthamide synthetase</fullName>
    </alternativeName>
</protein>
<accession>A0A8S1V587</accession>
<keyword evidence="6" id="KW-0067">ATP-binding</keyword>
<comment type="catalytic activity">
    <reaction evidence="9">
        <text>diphthine-[translation elongation factor 2] + NH4(+) + ATP = diphthamide-[translation elongation factor 2] + AMP + diphosphate + H(+)</text>
        <dbReference type="Rhea" id="RHEA:19753"/>
        <dbReference type="Rhea" id="RHEA-COMP:10172"/>
        <dbReference type="Rhea" id="RHEA-COMP:10174"/>
        <dbReference type="ChEBI" id="CHEBI:15378"/>
        <dbReference type="ChEBI" id="CHEBI:16692"/>
        <dbReference type="ChEBI" id="CHEBI:28938"/>
        <dbReference type="ChEBI" id="CHEBI:30616"/>
        <dbReference type="ChEBI" id="CHEBI:33019"/>
        <dbReference type="ChEBI" id="CHEBI:82696"/>
        <dbReference type="ChEBI" id="CHEBI:456215"/>
        <dbReference type="EC" id="6.3.1.14"/>
    </reaction>
</comment>
<reference evidence="11" key="1">
    <citation type="submission" date="2021-01" db="EMBL/GenBank/DDBJ databases">
        <authorList>
            <consortium name="Genoscope - CEA"/>
            <person name="William W."/>
        </authorList>
    </citation>
    <scope>NUCLEOTIDE SEQUENCE</scope>
</reference>
<comment type="caution">
    <text evidence="11">The sequence shown here is derived from an EMBL/GenBank/DDBJ whole genome shotgun (WGS) entry which is preliminary data.</text>
</comment>
<evidence type="ECO:0000313" key="12">
    <source>
        <dbReference type="Proteomes" id="UP000689195"/>
    </source>
</evidence>
<organism evidence="11 12">
    <name type="scientific">Paramecium pentaurelia</name>
    <dbReference type="NCBI Taxonomy" id="43138"/>
    <lineage>
        <taxon>Eukaryota</taxon>
        <taxon>Sar</taxon>
        <taxon>Alveolata</taxon>
        <taxon>Ciliophora</taxon>
        <taxon>Intramacronucleata</taxon>
        <taxon>Oligohymenophorea</taxon>
        <taxon>Peniculida</taxon>
        <taxon>Parameciidae</taxon>
        <taxon>Paramecium</taxon>
    </lineage>
</organism>
<evidence type="ECO:0000256" key="9">
    <source>
        <dbReference type="ARBA" id="ARBA00048108"/>
    </source>
</evidence>
<proteinExistence type="predicted"/>
<evidence type="ECO:0000256" key="8">
    <source>
        <dbReference type="ARBA" id="ARBA00031552"/>
    </source>
</evidence>
<dbReference type="PANTHER" id="PTHR12196">
    <property type="entry name" value="DOMAIN OF UNKNOWN FUNCTION 71 DUF71 -CONTAINING PROTEIN"/>
    <property type="match status" value="1"/>
</dbReference>
<comment type="pathway">
    <text evidence="1">Protein modification; peptidyl-diphthamide biosynthesis.</text>
</comment>
<evidence type="ECO:0000259" key="10">
    <source>
        <dbReference type="Pfam" id="PF01902"/>
    </source>
</evidence>
<dbReference type="NCBIfam" id="TIGR00290">
    <property type="entry name" value="MJ0570_dom"/>
    <property type="match status" value="1"/>
</dbReference>
<dbReference type="OrthoDB" id="686384at2759"/>
<dbReference type="CDD" id="cd01994">
    <property type="entry name" value="AANH_PF0828-like"/>
    <property type="match status" value="1"/>
</dbReference>
<dbReference type="GO" id="GO:0017178">
    <property type="term" value="F:diphthine-ammonia ligase activity"/>
    <property type="evidence" value="ECO:0007669"/>
    <property type="project" value="UniProtKB-EC"/>
</dbReference>
<dbReference type="GO" id="GO:0017183">
    <property type="term" value="P:protein histidyl modification to diphthamide"/>
    <property type="evidence" value="ECO:0007669"/>
    <property type="project" value="TreeGrafter"/>
</dbReference>
<dbReference type="InterPro" id="IPR030662">
    <property type="entry name" value="DPH6/MJ0570"/>
</dbReference>
<sequence>MKFLALISGGKDSIYNIIRCVQEGHELILLVNLYPKQIGIESDSFMYQSVGTNAIQAIAQAMDKPLMTREISGKPKITNLDYQSKDEDRIGDEVEDLYLILKEAILTYPDIKGVSSGAIASTYQKLRVEDCCNRLGLTSLAYLWNQDQFSLLDQMLQNNMNIILIKVAAMGLTQKHLGKTIQELYDYFKEINKKFGFHPCGEGGEFESFVLDCPLYKKRIHIKAQLEVQIQEQKDTIEDAQSWIEFHTLELENSEERLAGQQAWYAVQSEIYETQTAERAAQNEIVDRLQEHISEKLSTTAQFISKRN</sequence>
<evidence type="ECO:0000256" key="2">
    <source>
        <dbReference type="ARBA" id="ARBA00012089"/>
    </source>
</evidence>
<evidence type="ECO:0000256" key="6">
    <source>
        <dbReference type="ARBA" id="ARBA00022840"/>
    </source>
</evidence>
<dbReference type="InterPro" id="IPR002761">
    <property type="entry name" value="Diphthami_syn_dom"/>
</dbReference>
<dbReference type="EMBL" id="CAJJDO010000055">
    <property type="protein sequence ID" value="CAD8171563.1"/>
    <property type="molecule type" value="Genomic_DNA"/>
</dbReference>
<feature type="domain" description="Diphthamide synthase" evidence="10">
    <location>
        <begin position="1"/>
        <end position="225"/>
    </location>
</feature>
<evidence type="ECO:0000256" key="7">
    <source>
        <dbReference type="ARBA" id="ARBA00029814"/>
    </source>
</evidence>
<name>A0A8S1V587_9CILI</name>
<keyword evidence="5" id="KW-0547">Nucleotide-binding</keyword>
<dbReference type="EC" id="6.3.1.14" evidence="2"/>
<evidence type="ECO:0000313" key="11">
    <source>
        <dbReference type="EMBL" id="CAD8171563.1"/>
    </source>
</evidence>
<dbReference type="Proteomes" id="UP000689195">
    <property type="component" value="Unassembled WGS sequence"/>
</dbReference>
<dbReference type="PANTHER" id="PTHR12196:SF2">
    <property type="entry name" value="DIPHTHINE--AMMONIA LIGASE"/>
    <property type="match status" value="1"/>
</dbReference>
<keyword evidence="4" id="KW-0436">Ligase</keyword>
<evidence type="ECO:0000256" key="5">
    <source>
        <dbReference type="ARBA" id="ARBA00022741"/>
    </source>
</evidence>
<evidence type="ECO:0000256" key="3">
    <source>
        <dbReference type="ARBA" id="ARBA00018426"/>
    </source>
</evidence>
<gene>
    <name evidence="11" type="ORF">PPENT_87.1.T0550088</name>
</gene>
<dbReference type="Pfam" id="PF01902">
    <property type="entry name" value="Diphthami_syn_2"/>
    <property type="match status" value="1"/>
</dbReference>
<dbReference type="FunFam" id="3.40.50.620:FF:000145">
    <property type="entry name" value="ATP-binding domain containing protein"/>
    <property type="match status" value="1"/>
</dbReference>
<dbReference type="GO" id="GO:0005524">
    <property type="term" value="F:ATP binding"/>
    <property type="evidence" value="ECO:0007669"/>
    <property type="project" value="UniProtKB-KW"/>
</dbReference>
<dbReference type="FunFam" id="3.90.1490.10:FF:000001">
    <property type="entry name" value="Diphthine--ammonia ligase"/>
    <property type="match status" value="1"/>
</dbReference>
<keyword evidence="12" id="KW-1185">Reference proteome</keyword>
<dbReference type="AlphaFoldDB" id="A0A8S1V587"/>